<name>A0A2X2UUU7_9FIRM</name>
<keyword evidence="2" id="KW-1185">Reference proteome</keyword>
<gene>
    <name evidence="1" type="ORF">NCTC11224_05683</name>
</gene>
<dbReference type="AlphaFoldDB" id="A0A2X2UUU7"/>
<reference evidence="1 2" key="1">
    <citation type="submission" date="2018-06" db="EMBL/GenBank/DDBJ databases">
        <authorList>
            <consortium name="Pathogen Informatics"/>
            <person name="Doyle S."/>
        </authorList>
    </citation>
    <scope>NUCLEOTIDE SEQUENCE [LARGE SCALE GENOMIC DNA]</scope>
    <source>
        <strain evidence="1 2">NCTC11224</strain>
    </source>
</reference>
<evidence type="ECO:0000313" key="1">
    <source>
        <dbReference type="EMBL" id="SQB16623.1"/>
    </source>
</evidence>
<protein>
    <submittedName>
        <fullName evidence="1">Uncharacterized protein</fullName>
    </submittedName>
</protein>
<proteinExistence type="predicted"/>
<evidence type="ECO:0000313" key="2">
    <source>
        <dbReference type="Proteomes" id="UP000251853"/>
    </source>
</evidence>
<dbReference type="EMBL" id="UAVW01000021">
    <property type="protein sequence ID" value="SQB16623.1"/>
    <property type="molecule type" value="Genomic_DNA"/>
</dbReference>
<dbReference type="Proteomes" id="UP000251853">
    <property type="component" value="Unassembled WGS sequence"/>
</dbReference>
<accession>A0A2X2UUU7</accession>
<sequence length="178" mass="20244">MREDTYQNRCTKQLKEWGAPLEGWYCESVVDVKGDEDDWDDGAGLATCELCGCERVRFLHVMGNPDYFEEVNVGCICAGIMEGNIPAAVERDREMRNRAGRKRSFLKREWRQDEWGVKYKSCGGKKVYFHNGCVICGGRKMSEYKGKKIVDEVTADHAGFILAEKARKEKKANEGKGD</sequence>
<organism evidence="1 2">
    <name type="scientific">Enterocloster clostridioformis</name>
    <dbReference type="NCBI Taxonomy" id="1531"/>
    <lineage>
        <taxon>Bacteria</taxon>
        <taxon>Bacillati</taxon>
        <taxon>Bacillota</taxon>
        <taxon>Clostridia</taxon>
        <taxon>Lachnospirales</taxon>
        <taxon>Lachnospiraceae</taxon>
        <taxon>Enterocloster</taxon>
    </lineage>
</organism>